<dbReference type="EMBL" id="JBIGHY010000002">
    <property type="protein sequence ID" value="MFG6413810.1"/>
    <property type="molecule type" value="Genomic_DNA"/>
</dbReference>
<reference evidence="1 2" key="1">
    <citation type="submission" date="2024-09" db="EMBL/GenBank/DDBJ databases">
        <title>Novel species of the genus Pelomonas and Roseateles isolated from streams.</title>
        <authorList>
            <person name="Lu H."/>
        </authorList>
    </citation>
    <scope>NUCLEOTIDE SEQUENCE [LARGE SCALE GENOMIC DNA]</scope>
    <source>
        <strain evidence="1 2">DC23W</strain>
    </source>
</reference>
<evidence type="ECO:0000313" key="1">
    <source>
        <dbReference type="EMBL" id="MFG6413810.1"/>
    </source>
</evidence>
<dbReference type="RefSeq" id="WP_394469885.1">
    <property type="nucleotide sequence ID" value="NZ_JBIGHY010000002.1"/>
</dbReference>
<accession>A0ABW7ENF9</accession>
<comment type="caution">
    <text evidence="1">The sequence shown here is derived from an EMBL/GenBank/DDBJ whole genome shotgun (WGS) entry which is preliminary data.</text>
</comment>
<sequence length="75" mass="8061">MSFTLNDHKAICASISMGQLSVQYADKRVQYRSMTELMQAKAVIEGELIANGLMAAPQTGGVERGGTTYAAYCPD</sequence>
<name>A0ABW7ENF9_9BURK</name>
<dbReference type="Proteomes" id="UP001606300">
    <property type="component" value="Unassembled WGS sequence"/>
</dbReference>
<protein>
    <submittedName>
        <fullName evidence="1">Phage head-tail joining protein</fullName>
    </submittedName>
</protein>
<keyword evidence="2" id="KW-1185">Reference proteome</keyword>
<dbReference type="NCBIfam" id="NF047331">
    <property type="entry name" value="phage_HTJ"/>
    <property type="match status" value="1"/>
</dbReference>
<gene>
    <name evidence="1" type="ORF">ACG02S_07840</name>
</gene>
<evidence type="ECO:0000313" key="2">
    <source>
        <dbReference type="Proteomes" id="UP001606300"/>
    </source>
</evidence>
<organism evidence="1 2">
    <name type="scientific">Pelomonas dachongensis</name>
    <dbReference type="NCBI Taxonomy" id="3299029"/>
    <lineage>
        <taxon>Bacteria</taxon>
        <taxon>Pseudomonadati</taxon>
        <taxon>Pseudomonadota</taxon>
        <taxon>Betaproteobacteria</taxon>
        <taxon>Burkholderiales</taxon>
        <taxon>Sphaerotilaceae</taxon>
        <taxon>Roseateles</taxon>
    </lineage>
</organism>
<proteinExistence type="predicted"/>